<gene>
    <name evidence="2" type="ORF">TCM_009635</name>
</gene>
<accession>A0A061E566</accession>
<dbReference type="SUPFAM" id="SSF57756">
    <property type="entry name" value="Retrovirus zinc finger-like domains"/>
    <property type="match status" value="1"/>
</dbReference>
<reference evidence="2 3" key="1">
    <citation type="journal article" date="2013" name="Genome Biol.">
        <title>The genome sequence of the most widely cultivated cacao type and its use to identify candidate genes regulating pod color.</title>
        <authorList>
            <person name="Motamayor J.C."/>
            <person name="Mockaitis K."/>
            <person name="Schmutz J."/>
            <person name="Haiminen N."/>
            <person name="Iii D.L."/>
            <person name="Cornejo O."/>
            <person name="Findley S.D."/>
            <person name="Zheng P."/>
            <person name="Utro F."/>
            <person name="Royaert S."/>
            <person name="Saski C."/>
            <person name="Jenkins J."/>
            <person name="Podicheti R."/>
            <person name="Zhao M."/>
            <person name="Scheffler B.E."/>
            <person name="Stack J.C."/>
            <person name="Feltus F.A."/>
            <person name="Mustiga G.M."/>
            <person name="Amores F."/>
            <person name="Phillips W."/>
            <person name="Marelli J.P."/>
            <person name="May G.D."/>
            <person name="Shapiro H."/>
            <person name="Ma J."/>
            <person name="Bustamante C.D."/>
            <person name="Schnell R.J."/>
            <person name="Main D."/>
            <person name="Gilbert D."/>
            <person name="Parida L."/>
            <person name="Kuhn D.N."/>
        </authorList>
    </citation>
    <scope>NUCLEOTIDE SEQUENCE [LARGE SCALE GENOMIC DNA]</scope>
    <source>
        <strain evidence="3">cv. Matina 1-6</strain>
    </source>
</reference>
<dbReference type="Proteomes" id="UP000026915">
    <property type="component" value="Chromosome 2"/>
</dbReference>
<protein>
    <recommendedName>
        <fullName evidence="4">CCHC-type domain-containing protein</fullName>
    </recommendedName>
</protein>
<feature type="compositionally biased region" description="Basic residues" evidence="1">
    <location>
        <begin position="77"/>
        <end position="94"/>
    </location>
</feature>
<organism evidence="2 3">
    <name type="scientific">Theobroma cacao</name>
    <name type="common">Cacao</name>
    <name type="synonym">Cocoa</name>
    <dbReference type="NCBI Taxonomy" id="3641"/>
    <lineage>
        <taxon>Eukaryota</taxon>
        <taxon>Viridiplantae</taxon>
        <taxon>Streptophyta</taxon>
        <taxon>Embryophyta</taxon>
        <taxon>Tracheophyta</taxon>
        <taxon>Spermatophyta</taxon>
        <taxon>Magnoliopsida</taxon>
        <taxon>eudicotyledons</taxon>
        <taxon>Gunneridae</taxon>
        <taxon>Pentapetalae</taxon>
        <taxon>rosids</taxon>
        <taxon>malvids</taxon>
        <taxon>Malvales</taxon>
        <taxon>Malvaceae</taxon>
        <taxon>Byttnerioideae</taxon>
        <taxon>Theobroma</taxon>
    </lineage>
</organism>
<evidence type="ECO:0008006" key="4">
    <source>
        <dbReference type="Google" id="ProtNLM"/>
    </source>
</evidence>
<dbReference type="GO" id="GO:0003676">
    <property type="term" value="F:nucleic acid binding"/>
    <property type="evidence" value="ECO:0007669"/>
    <property type="project" value="InterPro"/>
</dbReference>
<dbReference type="EMBL" id="CM001880">
    <property type="protein sequence ID" value="EOY00116.1"/>
    <property type="molecule type" value="Genomic_DNA"/>
</dbReference>
<dbReference type="GO" id="GO:0008270">
    <property type="term" value="F:zinc ion binding"/>
    <property type="evidence" value="ECO:0007669"/>
    <property type="project" value="InterPro"/>
</dbReference>
<name>A0A061E566_THECC</name>
<dbReference type="InParanoid" id="A0A061E566"/>
<evidence type="ECO:0000313" key="3">
    <source>
        <dbReference type="Proteomes" id="UP000026915"/>
    </source>
</evidence>
<feature type="region of interest" description="Disordered" evidence="1">
    <location>
        <begin position="77"/>
        <end position="113"/>
    </location>
</feature>
<dbReference type="HOGENOM" id="CLU_1941887_0_0_1"/>
<evidence type="ECO:0000256" key="1">
    <source>
        <dbReference type="SAM" id="MobiDB-lite"/>
    </source>
</evidence>
<dbReference type="AlphaFoldDB" id="A0A061E566"/>
<evidence type="ECO:0000313" key="2">
    <source>
        <dbReference type="EMBL" id="EOY00116.1"/>
    </source>
</evidence>
<keyword evidence="3" id="KW-1185">Reference proteome</keyword>
<dbReference type="Gramene" id="EOY00116">
    <property type="protein sequence ID" value="EOY00116"/>
    <property type="gene ID" value="TCM_009635"/>
</dbReference>
<dbReference type="InterPro" id="IPR036875">
    <property type="entry name" value="Znf_CCHC_sf"/>
</dbReference>
<feature type="compositionally biased region" description="Basic residues" evidence="1">
    <location>
        <begin position="101"/>
        <end position="113"/>
    </location>
</feature>
<sequence>MGLNFHGPTHPILNEKWVDLMGQTNFDRYTEKASTSKGMKPTEKVKKDKDNDKCHFCGKLGYWRHNCKDYLESIKGKKQKKASTLERKRKKKVFLRAPPERKKRERKERKLRKAQVVKIQGNCGFLAPYC</sequence>
<proteinExistence type="predicted"/>